<dbReference type="Proteomes" id="UP000521943">
    <property type="component" value="Unassembled WGS sequence"/>
</dbReference>
<name>A0A8H6H9I7_9AGAR</name>
<dbReference type="OrthoDB" id="3109801at2759"/>
<feature type="compositionally biased region" description="Basic and acidic residues" evidence="2">
    <location>
        <begin position="1"/>
        <end position="12"/>
    </location>
</feature>
<sequence length="153" mass="17478">MSFQIKKDDVAESLHSTVKKGNRRSRSNHGSNELQDSAANASSIKALKARIVELEGSERRLKRLLREKREELKDEKSELGGARNQLLDAQGEVEDQKEKIDGLKRGLDRYRGWWLNEYHFVKILLDMVPNPEDVAVIAASSHSRYRVYSSEGL</sequence>
<feature type="compositionally biased region" description="Polar residues" evidence="2">
    <location>
        <begin position="28"/>
        <end position="39"/>
    </location>
</feature>
<feature type="coiled-coil region" evidence="1">
    <location>
        <begin position="44"/>
        <end position="106"/>
    </location>
</feature>
<dbReference type="EMBL" id="JACGCI010000184">
    <property type="protein sequence ID" value="KAF6742405.1"/>
    <property type="molecule type" value="Genomic_DNA"/>
</dbReference>
<keyword evidence="4" id="KW-1185">Reference proteome</keyword>
<evidence type="ECO:0000256" key="2">
    <source>
        <dbReference type="SAM" id="MobiDB-lite"/>
    </source>
</evidence>
<gene>
    <name evidence="3" type="ORF">DFP72DRAFT_1081942</name>
</gene>
<dbReference type="AlphaFoldDB" id="A0A8H6H9I7"/>
<proteinExistence type="predicted"/>
<organism evidence="3 4">
    <name type="scientific">Ephemerocybe angulata</name>
    <dbReference type="NCBI Taxonomy" id="980116"/>
    <lineage>
        <taxon>Eukaryota</taxon>
        <taxon>Fungi</taxon>
        <taxon>Dikarya</taxon>
        <taxon>Basidiomycota</taxon>
        <taxon>Agaricomycotina</taxon>
        <taxon>Agaricomycetes</taxon>
        <taxon>Agaricomycetidae</taxon>
        <taxon>Agaricales</taxon>
        <taxon>Agaricineae</taxon>
        <taxon>Psathyrellaceae</taxon>
        <taxon>Ephemerocybe</taxon>
    </lineage>
</organism>
<protein>
    <submittedName>
        <fullName evidence="3">Uncharacterized protein</fullName>
    </submittedName>
</protein>
<evidence type="ECO:0000313" key="4">
    <source>
        <dbReference type="Proteomes" id="UP000521943"/>
    </source>
</evidence>
<feature type="compositionally biased region" description="Basic residues" evidence="2">
    <location>
        <begin position="17"/>
        <end position="27"/>
    </location>
</feature>
<keyword evidence="1" id="KW-0175">Coiled coil</keyword>
<reference evidence="3 4" key="1">
    <citation type="submission" date="2020-07" db="EMBL/GenBank/DDBJ databases">
        <title>Comparative genomics of pyrophilous fungi reveals a link between fire events and developmental genes.</title>
        <authorList>
            <consortium name="DOE Joint Genome Institute"/>
            <person name="Steindorff A.S."/>
            <person name="Carver A."/>
            <person name="Calhoun S."/>
            <person name="Stillman K."/>
            <person name="Liu H."/>
            <person name="Lipzen A."/>
            <person name="Pangilinan J."/>
            <person name="Labutti K."/>
            <person name="Bruns T.D."/>
            <person name="Grigoriev I.V."/>
        </authorList>
    </citation>
    <scope>NUCLEOTIDE SEQUENCE [LARGE SCALE GENOMIC DNA]</scope>
    <source>
        <strain evidence="3 4">CBS 144469</strain>
    </source>
</reference>
<feature type="region of interest" description="Disordered" evidence="2">
    <location>
        <begin position="1"/>
        <end position="39"/>
    </location>
</feature>
<comment type="caution">
    <text evidence="3">The sequence shown here is derived from an EMBL/GenBank/DDBJ whole genome shotgun (WGS) entry which is preliminary data.</text>
</comment>
<evidence type="ECO:0000313" key="3">
    <source>
        <dbReference type="EMBL" id="KAF6742405.1"/>
    </source>
</evidence>
<evidence type="ECO:0000256" key="1">
    <source>
        <dbReference type="SAM" id="Coils"/>
    </source>
</evidence>
<accession>A0A8H6H9I7</accession>